<evidence type="ECO:0000313" key="3">
    <source>
        <dbReference type="EMBL" id="MFC4000006.1"/>
    </source>
</evidence>
<feature type="compositionally biased region" description="Polar residues" evidence="1">
    <location>
        <begin position="243"/>
        <end position="256"/>
    </location>
</feature>
<feature type="region of interest" description="Disordered" evidence="1">
    <location>
        <begin position="243"/>
        <end position="263"/>
    </location>
</feature>
<dbReference type="SMART" id="SM00306">
    <property type="entry name" value="HintN"/>
    <property type="match status" value="1"/>
</dbReference>
<evidence type="ECO:0000256" key="1">
    <source>
        <dbReference type="SAM" id="MobiDB-lite"/>
    </source>
</evidence>
<keyword evidence="4" id="KW-1185">Reference proteome</keyword>
<gene>
    <name evidence="3" type="ORF">ACFOVU_29105</name>
</gene>
<reference evidence="4" key="1">
    <citation type="journal article" date="2019" name="Int. J. Syst. Evol. Microbiol.">
        <title>The Global Catalogue of Microorganisms (GCM) 10K type strain sequencing project: providing services to taxonomists for standard genome sequencing and annotation.</title>
        <authorList>
            <consortium name="The Broad Institute Genomics Platform"/>
            <consortium name="The Broad Institute Genome Sequencing Center for Infectious Disease"/>
            <person name="Wu L."/>
            <person name="Ma J."/>
        </authorList>
    </citation>
    <scope>NUCLEOTIDE SEQUENCE [LARGE SCALE GENOMIC DNA]</scope>
    <source>
        <strain evidence="4">TBRC 1826</strain>
    </source>
</reference>
<name>A0ABV8FZD0_9ACTN</name>
<dbReference type="SUPFAM" id="SSF51294">
    <property type="entry name" value="Hedgehog/intein (Hint) domain"/>
    <property type="match status" value="1"/>
</dbReference>
<dbReference type="InterPro" id="IPR036844">
    <property type="entry name" value="Hint_dom_sf"/>
</dbReference>
<feature type="non-terminal residue" evidence="3">
    <location>
        <position position="1"/>
    </location>
</feature>
<feature type="compositionally biased region" description="Gly residues" evidence="1">
    <location>
        <begin position="11"/>
        <end position="26"/>
    </location>
</feature>
<dbReference type="EMBL" id="JBHSBH010000025">
    <property type="protein sequence ID" value="MFC4000006.1"/>
    <property type="molecule type" value="Genomic_DNA"/>
</dbReference>
<sequence>GKKLDRLGDIADGGGNDRGNGDGNNDGDGSDSDGNGEDEERNDPSCTPGNSFVPGTPVLLADGTTRPIEDVAVGDEVLAFDPLTGEEGPREVTDLISGAGEKTLVTLTIDDGQGTTGTLTATDAHPFWVPGQAEWVDAIDLEPGTWLRTSTGTWTQITAVDTHTAQAQQVHNLTIADLHTYYVGAGSANALVHNANCDRLYEGPGFQHVLDEHVSGSPGVTPENTLFKDYYDPDDIGDLIEETVQNSEGRPNTSDPETGMSRDGSVHTLEFDYPVGTTQGNPPEDLYSLQVVVNPDGTLRTAFPVR</sequence>
<protein>
    <submittedName>
        <fullName evidence="3">Polymorphic toxin-type HINT domain-containing protein</fullName>
    </submittedName>
</protein>
<accession>A0ABV8FZD0</accession>
<dbReference type="Pfam" id="PF07591">
    <property type="entry name" value="PT-HINT"/>
    <property type="match status" value="1"/>
</dbReference>
<dbReference type="InterPro" id="IPR003587">
    <property type="entry name" value="Hint_dom_N"/>
</dbReference>
<feature type="region of interest" description="Disordered" evidence="1">
    <location>
        <begin position="1"/>
        <end position="56"/>
    </location>
</feature>
<dbReference type="RefSeq" id="WP_378538684.1">
    <property type="nucleotide sequence ID" value="NZ_JBHSBH010000025.1"/>
</dbReference>
<dbReference type="Gene3D" id="2.170.16.10">
    <property type="entry name" value="Hedgehog/Intein (Hint) domain"/>
    <property type="match status" value="1"/>
</dbReference>
<comment type="caution">
    <text evidence="3">The sequence shown here is derived from an EMBL/GenBank/DDBJ whole genome shotgun (WGS) entry which is preliminary data.</text>
</comment>
<evidence type="ECO:0000259" key="2">
    <source>
        <dbReference type="SMART" id="SM00306"/>
    </source>
</evidence>
<proteinExistence type="predicted"/>
<dbReference type="Proteomes" id="UP001595847">
    <property type="component" value="Unassembled WGS sequence"/>
</dbReference>
<organism evidence="3 4">
    <name type="scientific">Nocardiopsis sediminis</name>
    <dbReference type="NCBI Taxonomy" id="1778267"/>
    <lineage>
        <taxon>Bacteria</taxon>
        <taxon>Bacillati</taxon>
        <taxon>Actinomycetota</taxon>
        <taxon>Actinomycetes</taxon>
        <taxon>Streptosporangiales</taxon>
        <taxon>Nocardiopsidaceae</taxon>
        <taxon>Nocardiopsis</taxon>
    </lineage>
</organism>
<feature type="domain" description="Hint" evidence="2">
    <location>
        <begin position="49"/>
        <end position="151"/>
    </location>
</feature>
<dbReference type="CDD" id="cd00081">
    <property type="entry name" value="Hint"/>
    <property type="match status" value="1"/>
</dbReference>
<evidence type="ECO:0000313" key="4">
    <source>
        <dbReference type="Proteomes" id="UP001595847"/>
    </source>
</evidence>
<feature type="compositionally biased region" description="Acidic residues" evidence="1">
    <location>
        <begin position="28"/>
        <end position="41"/>
    </location>
</feature>